<dbReference type="EMBL" id="SOHE01000051">
    <property type="protein sequence ID" value="TFD49151.1"/>
    <property type="molecule type" value="Genomic_DNA"/>
</dbReference>
<evidence type="ECO:0000256" key="7">
    <source>
        <dbReference type="ARBA" id="ARBA00022827"/>
    </source>
</evidence>
<dbReference type="SUPFAM" id="SSF143631">
    <property type="entry name" value="ApbE-like"/>
    <property type="match status" value="1"/>
</dbReference>
<evidence type="ECO:0000256" key="3">
    <source>
        <dbReference type="ARBA" id="ARBA00016337"/>
    </source>
</evidence>
<dbReference type="Pfam" id="PF02424">
    <property type="entry name" value="ApbE"/>
    <property type="match status" value="2"/>
</dbReference>
<dbReference type="PANTHER" id="PTHR30040">
    <property type="entry name" value="THIAMINE BIOSYNTHESIS LIPOPROTEIN APBE"/>
    <property type="match status" value="1"/>
</dbReference>
<dbReference type="AlphaFoldDB" id="A0A4R8ZYV2"/>
<gene>
    <name evidence="11" type="ORF">E3T55_11730</name>
</gene>
<sequence length="254" mass="26702">MGTVVSVRLNGGLTDAGGPVLRHAARAAVAGVFDRWDDRFSLYRPGSELSRVASGAIRLPNASRELRDCYALALDWRDRTDGVFTPHRGDGVIDLSGIVKALAIVEAGSALESLGQKAWSINAGGDILVSGCPNVTFARRLDPNVDPDWVVALVNPLDRLDLLATVPLRAPLRAVATSGSAERGDHIWTPAPGIRSPFRQVSVLAADIVTADVLATAIVAGGEPMLNQCAATYEIEVLAVLQGGGLLATPGLRR</sequence>
<evidence type="ECO:0000256" key="8">
    <source>
        <dbReference type="ARBA" id="ARBA00022842"/>
    </source>
</evidence>
<evidence type="ECO:0000256" key="1">
    <source>
        <dbReference type="ARBA" id="ARBA00001946"/>
    </source>
</evidence>
<proteinExistence type="predicted"/>
<keyword evidence="8" id="KW-0460">Magnesium</keyword>
<dbReference type="EC" id="2.7.1.180" evidence="2"/>
<evidence type="ECO:0000256" key="2">
    <source>
        <dbReference type="ARBA" id="ARBA00011955"/>
    </source>
</evidence>
<protein>
    <recommendedName>
        <fullName evidence="3">FAD:protein FMN transferase</fullName>
        <ecNumber evidence="2">2.7.1.180</ecNumber>
    </recommendedName>
    <alternativeName>
        <fullName evidence="9">Flavin transferase</fullName>
    </alternativeName>
</protein>
<evidence type="ECO:0000256" key="10">
    <source>
        <dbReference type="ARBA" id="ARBA00048540"/>
    </source>
</evidence>
<reference evidence="11 12" key="1">
    <citation type="submission" date="2019-03" db="EMBL/GenBank/DDBJ databases">
        <title>Genomics of glacier-inhabiting Cryobacterium strains.</title>
        <authorList>
            <person name="Liu Q."/>
            <person name="Xin Y.-H."/>
        </authorList>
    </citation>
    <scope>NUCLEOTIDE SEQUENCE [LARGE SCALE GENOMIC DNA]</scope>
    <source>
        <strain evidence="11 12">Hh14</strain>
    </source>
</reference>
<evidence type="ECO:0000256" key="9">
    <source>
        <dbReference type="ARBA" id="ARBA00031306"/>
    </source>
</evidence>
<keyword evidence="7" id="KW-0274">FAD</keyword>
<dbReference type="InterPro" id="IPR003374">
    <property type="entry name" value="ApbE-like_sf"/>
</dbReference>
<dbReference type="Gene3D" id="3.10.520.10">
    <property type="entry name" value="ApbE-like domains"/>
    <property type="match status" value="2"/>
</dbReference>
<dbReference type="InterPro" id="IPR024932">
    <property type="entry name" value="ApbE"/>
</dbReference>
<dbReference type="GO" id="GO:0016740">
    <property type="term" value="F:transferase activity"/>
    <property type="evidence" value="ECO:0007669"/>
    <property type="project" value="UniProtKB-KW"/>
</dbReference>
<evidence type="ECO:0000313" key="11">
    <source>
        <dbReference type="EMBL" id="TFD49151.1"/>
    </source>
</evidence>
<evidence type="ECO:0000256" key="6">
    <source>
        <dbReference type="ARBA" id="ARBA00022723"/>
    </source>
</evidence>
<dbReference type="Proteomes" id="UP000297447">
    <property type="component" value="Unassembled WGS sequence"/>
</dbReference>
<evidence type="ECO:0000256" key="4">
    <source>
        <dbReference type="ARBA" id="ARBA00022630"/>
    </source>
</evidence>
<dbReference type="OrthoDB" id="9778595at2"/>
<comment type="cofactor">
    <cofactor evidence="1">
        <name>Mg(2+)</name>
        <dbReference type="ChEBI" id="CHEBI:18420"/>
    </cofactor>
</comment>
<name>A0A4R8ZYV2_9MICO</name>
<keyword evidence="12" id="KW-1185">Reference proteome</keyword>
<comment type="catalytic activity">
    <reaction evidence="10">
        <text>L-threonyl-[protein] + FAD = FMN-L-threonyl-[protein] + AMP + H(+)</text>
        <dbReference type="Rhea" id="RHEA:36847"/>
        <dbReference type="Rhea" id="RHEA-COMP:11060"/>
        <dbReference type="Rhea" id="RHEA-COMP:11061"/>
        <dbReference type="ChEBI" id="CHEBI:15378"/>
        <dbReference type="ChEBI" id="CHEBI:30013"/>
        <dbReference type="ChEBI" id="CHEBI:57692"/>
        <dbReference type="ChEBI" id="CHEBI:74257"/>
        <dbReference type="ChEBI" id="CHEBI:456215"/>
        <dbReference type="EC" id="2.7.1.180"/>
    </reaction>
</comment>
<evidence type="ECO:0000256" key="5">
    <source>
        <dbReference type="ARBA" id="ARBA00022679"/>
    </source>
</evidence>
<accession>A0A4R8ZYV2</accession>
<evidence type="ECO:0000313" key="12">
    <source>
        <dbReference type="Proteomes" id="UP000297447"/>
    </source>
</evidence>
<comment type="caution">
    <text evidence="11">The sequence shown here is derived from an EMBL/GenBank/DDBJ whole genome shotgun (WGS) entry which is preliminary data.</text>
</comment>
<organism evidence="11 12">
    <name type="scientific">Cryobacterium frigoriphilum</name>
    <dbReference type="NCBI Taxonomy" id="1259150"/>
    <lineage>
        <taxon>Bacteria</taxon>
        <taxon>Bacillati</taxon>
        <taxon>Actinomycetota</taxon>
        <taxon>Actinomycetes</taxon>
        <taxon>Micrococcales</taxon>
        <taxon>Microbacteriaceae</taxon>
        <taxon>Cryobacterium</taxon>
    </lineage>
</organism>
<dbReference type="PANTHER" id="PTHR30040:SF2">
    <property type="entry name" value="FAD:PROTEIN FMN TRANSFERASE"/>
    <property type="match status" value="1"/>
</dbReference>
<keyword evidence="5 11" id="KW-0808">Transferase</keyword>
<keyword evidence="6" id="KW-0479">Metal-binding</keyword>
<dbReference type="GO" id="GO:0046872">
    <property type="term" value="F:metal ion binding"/>
    <property type="evidence" value="ECO:0007669"/>
    <property type="project" value="UniProtKB-KW"/>
</dbReference>
<keyword evidence="4" id="KW-0285">Flavoprotein</keyword>